<feature type="transmembrane region" description="Helical" evidence="1">
    <location>
        <begin position="58"/>
        <end position="78"/>
    </location>
</feature>
<dbReference type="Proteomes" id="UP000261285">
    <property type="component" value="Unassembled WGS sequence"/>
</dbReference>
<sequence>MKYMQSWEEKNMNKVDKGFELVYWKLSYRRKFIRTLWMIPWTIVALIFIQIVGKNYKYTILAGIIYLVILPIQAIYNYKKWMKEEMK</sequence>
<feature type="transmembrane region" description="Helical" evidence="1">
    <location>
        <begin position="35"/>
        <end position="52"/>
    </location>
</feature>
<dbReference type="AlphaFoldDB" id="A0A3E5GIL0"/>
<keyword evidence="1" id="KW-0472">Membrane</keyword>
<proteinExistence type="predicted"/>
<protein>
    <recommendedName>
        <fullName evidence="4">SdpI family protein</fullName>
    </recommendedName>
</protein>
<reference evidence="2 3" key="1">
    <citation type="submission" date="2018-08" db="EMBL/GenBank/DDBJ databases">
        <title>A genome reference for cultivated species of the human gut microbiota.</title>
        <authorList>
            <person name="Zou Y."/>
            <person name="Xue W."/>
            <person name="Luo G."/>
        </authorList>
    </citation>
    <scope>NUCLEOTIDE SEQUENCE [LARGE SCALE GENOMIC DNA]</scope>
    <source>
        <strain evidence="2 3">OM02-16</strain>
    </source>
</reference>
<gene>
    <name evidence="2" type="ORF">DXB16_03930</name>
</gene>
<name>A0A3E5GIL0_9FIRM</name>
<keyword evidence="1" id="KW-0812">Transmembrane</keyword>
<evidence type="ECO:0000313" key="2">
    <source>
        <dbReference type="EMBL" id="RGO34644.1"/>
    </source>
</evidence>
<organism evidence="2 3">
    <name type="scientific">Dorea longicatena</name>
    <dbReference type="NCBI Taxonomy" id="88431"/>
    <lineage>
        <taxon>Bacteria</taxon>
        <taxon>Bacillati</taxon>
        <taxon>Bacillota</taxon>
        <taxon>Clostridia</taxon>
        <taxon>Lachnospirales</taxon>
        <taxon>Lachnospiraceae</taxon>
        <taxon>Dorea</taxon>
    </lineage>
</organism>
<dbReference type="EMBL" id="QSVN01000002">
    <property type="protein sequence ID" value="RGO34644.1"/>
    <property type="molecule type" value="Genomic_DNA"/>
</dbReference>
<evidence type="ECO:0000256" key="1">
    <source>
        <dbReference type="SAM" id="Phobius"/>
    </source>
</evidence>
<accession>A0A3E5GIL0</accession>
<comment type="caution">
    <text evidence="2">The sequence shown here is derived from an EMBL/GenBank/DDBJ whole genome shotgun (WGS) entry which is preliminary data.</text>
</comment>
<evidence type="ECO:0008006" key="4">
    <source>
        <dbReference type="Google" id="ProtNLM"/>
    </source>
</evidence>
<keyword evidence="1" id="KW-1133">Transmembrane helix</keyword>
<evidence type="ECO:0000313" key="3">
    <source>
        <dbReference type="Proteomes" id="UP000261285"/>
    </source>
</evidence>